<evidence type="ECO:0000313" key="18">
    <source>
        <dbReference type="EMBL" id="KHG20850.1"/>
    </source>
</evidence>
<keyword evidence="5" id="KW-0677">Repeat</keyword>
<dbReference type="AlphaFoldDB" id="A0A0B0P753"/>
<feature type="repeat" description="ARM" evidence="12">
    <location>
        <begin position="638"/>
        <end position="681"/>
    </location>
</feature>
<keyword evidence="4 14" id="KW-0493">Microtubule</keyword>
<dbReference type="InterPro" id="IPR000225">
    <property type="entry name" value="Armadillo"/>
</dbReference>
<dbReference type="EMBL" id="KN416838">
    <property type="protein sequence ID" value="KHG20850.1"/>
    <property type="molecule type" value="Genomic_DNA"/>
</dbReference>
<evidence type="ECO:0000313" key="19">
    <source>
        <dbReference type="Proteomes" id="UP000032142"/>
    </source>
</evidence>
<evidence type="ECO:0000256" key="13">
    <source>
        <dbReference type="PROSITE-ProRule" id="PRU00283"/>
    </source>
</evidence>
<dbReference type="SUPFAM" id="SSF52540">
    <property type="entry name" value="P-loop containing nucleoside triphosphate hydrolases"/>
    <property type="match status" value="1"/>
</dbReference>
<dbReference type="GO" id="GO:0051231">
    <property type="term" value="P:spindle elongation"/>
    <property type="evidence" value="ECO:0007669"/>
    <property type="project" value="TreeGrafter"/>
</dbReference>
<feature type="compositionally biased region" description="Polar residues" evidence="16">
    <location>
        <begin position="33"/>
        <end position="63"/>
    </location>
</feature>
<keyword evidence="6 13" id="KW-0547">Nucleotide-binding</keyword>
<comment type="subunit">
    <text evidence="11">Interacts (via C-terminus) with NEK5.</text>
</comment>
<comment type="subcellular location">
    <subcellularLocation>
        <location evidence="1">Cytoplasm</location>
        <location evidence="1">Cytoskeleton</location>
    </subcellularLocation>
</comment>
<dbReference type="GO" id="GO:0008574">
    <property type="term" value="F:plus-end-directed microtubule motor activity"/>
    <property type="evidence" value="ECO:0007669"/>
    <property type="project" value="TreeGrafter"/>
</dbReference>
<dbReference type="InterPro" id="IPR047149">
    <property type="entry name" value="KIF11-like"/>
</dbReference>
<proteinExistence type="inferred from homology"/>
<dbReference type="Gene3D" id="1.25.10.10">
    <property type="entry name" value="Leucine-rich Repeat Variant"/>
    <property type="match status" value="1"/>
</dbReference>
<dbReference type="Proteomes" id="UP000032142">
    <property type="component" value="Unassembled WGS sequence"/>
</dbReference>
<dbReference type="InterPro" id="IPR036961">
    <property type="entry name" value="Kinesin_motor_dom_sf"/>
</dbReference>
<dbReference type="PROSITE" id="PS00411">
    <property type="entry name" value="KINESIN_MOTOR_1"/>
    <property type="match status" value="1"/>
</dbReference>
<dbReference type="Gene3D" id="3.40.850.10">
    <property type="entry name" value="Kinesin motor domain"/>
    <property type="match status" value="1"/>
</dbReference>
<feature type="repeat" description="ARM" evidence="12">
    <location>
        <begin position="597"/>
        <end position="639"/>
    </location>
</feature>
<dbReference type="Pfam" id="PF00225">
    <property type="entry name" value="Kinesin"/>
    <property type="match status" value="1"/>
</dbReference>
<gene>
    <name evidence="18" type="ORF">F383_02706</name>
</gene>
<dbReference type="SUPFAM" id="SSF48371">
    <property type="entry name" value="ARM repeat"/>
    <property type="match status" value="1"/>
</dbReference>
<dbReference type="Pfam" id="PF00514">
    <property type="entry name" value="Arm"/>
    <property type="match status" value="1"/>
</dbReference>
<feature type="binding site" evidence="13">
    <location>
        <begin position="164"/>
        <end position="171"/>
    </location>
    <ligand>
        <name>ATP</name>
        <dbReference type="ChEBI" id="CHEBI:30616"/>
    </ligand>
</feature>
<dbReference type="CDD" id="cd00106">
    <property type="entry name" value="KISc"/>
    <property type="match status" value="1"/>
</dbReference>
<evidence type="ECO:0000256" key="1">
    <source>
        <dbReference type="ARBA" id="ARBA00004245"/>
    </source>
</evidence>
<dbReference type="GO" id="GO:0005876">
    <property type="term" value="C:spindle microtubule"/>
    <property type="evidence" value="ECO:0007669"/>
    <property type="project" value="TreeGrafter"/>
</dbReference>
<dbReference type="InterPro" id="IPR001752">
    <property type="entry name" value="Kinesin_motor_dom"/>
</dbReference>
<dbReference type="PROSITE" id="PS50067">
    <property type="entry name" value="KINESIN_MOTOR_2"/>
    <property type="match status" value="1"/>
</dbReference>
<feature type="compositionally biased region" description="Low complexity" evidence="16">
    <location>
        <begin position="17"/>
        <end position="28"/>
    </location>
</feature>
<evidence type="ECO:0000256" key="2">
    <source>
        <dbReference type="ARBA" id="ARBA00010103"/>
    </source>
</evidence>
<evidence type="ECO:0000256" key="15">
    <source>
        <dbReference type="SAM" id="Coils"/>
    </source>
</evidence>
<keyword evidence="19" id="KW-1185">Reference proteome</keyword>
<feature type="domain" description="Kinesin motor" evidence="17">
    <location>
        <begin position="79"/>
        <end position="422"/>
    </location>
</feature>
<evidence type="ECO:0000259" key="17">
    <source>
        <dbReference type="PROSITE" id="PS50067"/>
    </source>
</evidence>
<dbReference type="PRINTS" id="PR00380">
    <property type="entry name" value="KINESINHEAVY"/>
</dbReference>
<keyword evidence="9 13" id="KW-0505">Motor protein</keyword>
<keyword evidence="3" id="KW-0963">Cytoplasm</keyword>
<evidence type="ECO:0000256" key="12">
    <source>
        <dbReference type="PROSITE-ProRule" id="PRU00259"/>
    </source>
</evidence>
<feature type="compositionally biased region" description="Polar residues" evidence="16">
    <location>
        <begin position="301"/>
        <end position="311"/>
    </location>
</feature>
<feature type="region of interest" description="Disordered" evidence="16">
    <location>
        <begin position="1"/>
        <end position="74"/>
    </location>
</feature>
<keyword evidence="10" id="KW-0206">Cytoskeleton</keyword>
<dbReference type="GO" id="GO:0090307">
    <property type="term" value="P:mitotic spindle assembly"/>
    <property type="evidence" value="ECO:0007669"/>
    <property type="project" value="TreeGrafter"/>
</dbReference>
<protein>
    <recommendedName>
        <fullName evidence="14">Kinesin-like protein</fullName>
    </recommendedName>
</protein>
<dbReference type="SMART" id="SM00129">
    <property type="entry name" value="KISc"/>
    <property type="match status" value="1"/>
</dbReference>
<dbReference type="GO" id="GO:0008017">
    <property type="term" value="F:microtubule binding"/>
    <property type="evidence" value="ECO:0007669"/>
    <property type="project" value="InterPro"/>
</dbReference>
<feature type="coiled-coil region" evidence="15">
    <location>
        <begin position="529"/>
        <end position="591"/>
    </location>
</feature>
<feature type="region of interest" description="Disordered" evidence="16">
    <location>
        <begin position="294"/>
        <end position="315"/>
    </location>
</feature>
<dbReference type="GO" id="GO:0007018">
    <property type="term" value="P:microtubule-based movement"/>
    <property type="evidence" value="ECO:0007669"/>
    <property type="project" value="InterPro"/>
</dbReference>
<dbReference type="PANTHER" id="PTHR47970">
    <property type="entry name" value="KINESIN-LIKE PROTEIN KIF11"/>
    <property type="match status" value="1"/>
</dbReference>
<dbReference type="GO" id="GO:0072686">
    <property type="term" value="C:mitotic spindle"/>
    <property type="evidence" value="ECO:0007669"/>
    <property type="project" value="TreeGrafter"/>
</dbReference>
<evidence type="ECO:0000256" key="14">
    <source>
        <dbReference type="RuleBase" id="RU000394"/>
    </source>
</evidence>
<accession>A0A0B0P753</accession>
<evidence type="ECO:0000256" key="8">
    <source>
        <dbReference type="ARBA" id="ARBA00023054"/>
    </source>
</evidence>
<dbReference type="InterPro" id="IPR016024">
    <property type="entry name" value="ARM-type_fold"/>
</dbReference>
<evidence type="ECO:0000256" key="11">
    <source>
        <dbReference type="ARBA" id="ARBA00063975"/>
    </source>
</evidence>
<evidence type="ECO:0000256" key="16">
    <source>
        <dbReference type="SAM" id="MobiDB-lite"/>
    </source>
</evidence>
<reference evidence="19" key="1">
    <citation type="submission" date="2014-09" db="EMBL/GenBank/DDBJ databases">
        <authorList>
            <person name="Mudge J."/>
            <person name="Ramaraj T."/>
            <person name="Lindquist I.E."/>
            <person name="Bharti A.K."/>
            <person name="Sundararajan A."/>
            <person name="Cameron C.T."/>
            <person name="Woodward J.E."/>
            <person name="May G.D."/>
            <person name="Brubaker C."/>
            <person name="Broadhvest J."/>
            <person name="Wilkins T.A."/>
        </authorList>
    </citation>
    <scope>NUCLEOTIDE SEQUENCE</scope>
    <source>
        <strain evidence="19">cv. AKA8401</strain>
    </source>
</reference>
<organism evidence="18 19">
    <name type="scientific">Gossypium arboreum</name>
    <name type="common">Tree cotton</name>
    <name type="synonym">Gossypium nanking</name>
    <dbReference type="NCBI Taxonomy" id="29729"/>
    <lineage>
        <taxon>Eukaryota</taxon>
        <taxon>Viridiplantae</taxon>
        <taxon>Streptophyta</taxon>
        <taxon>Embryophyta</taxon>
        <taxon>Tracheophyta</taxon>
        <taxon>Spermatophyta</taxon>
        <taxon>Magnoliopsida</taxon>
        <taxon>eudicotyledons</taxon>
        <taxon>Gunneridae</taxon>
        <taxon>Pentapetalae</taxon>
        <taxon>rosids</taxon>
        <taxon>malvids</taxon>
        <taxon>Malvales</taxon>
        <taxon>Malvaceae</taxon>
        <taxon>Malvoideae</taxon>
        <taxon>Gossypium</taxon>
    </lineage>
</organism>
<dbReference type="PROSITE" id="PS50176">
    <property type="entry name" value="ARM_REPEAT"/>
    <property type="match status" value="2"/>
</dbReference>
<evidence type="ECO:0000256" key="4">
    <source>
        <dbReference type="ARBA" id="ARBA00022701"/>
    </source>
</evidence>
<feature type="coiled-coil region" evidence="15">
    <location>
        <begin position="449"/>
        <end position="487"/>
    </location>
</feature>
<dbReference type="InterPro" id="IPR027417">
    <property type="entry name" value="P-loop_NTPase"/>
</dbReference>
<evidence type="ECO:0000256" key="6">
    <source>
        <dbReference type="ARBA" id="ARBA00022741"/>
    </source>
</evidence>
<evidence type="ECO:0000256" key="7">
    <source>
        <dbReference type="ARBA" id="ARBA00022840"/>
    </source>
</evidence>
<evidence type="ECO:0000256" key="9">
    <source>
        <dbReference type="ARBA" id="ARBA00023175"/>
    </source>
</evidence>
<dbReference type="PANTHER" id="PTHR47970:SF30">
    <property type="entry name" value="KINESIN-LIKE PROTEIN"/>
    <property type="match status" value="1"/>
</dbReference>
<keyword evidence="8 15" id="KW-0175">Coiled coil</keyword>
<dbReference type="GO" id="GO:0005524">
    <property type="term" value="F:ATP binding"/>
    <property type="evidence" value="ECO:0007669"/>
    <property type="project" value="UniProtKB-UniRule"/>
</dbReference>
<comment type="similarity">
    <text evidence="2">Belongs to the TRAFAC class myosin-kinesin ATPase superfamily. Kinesin family. Ungrouped subfamily.</text>
</comment>
<dbReference type="SMART" id="SM00185">
    <property type="entry name" value="ARM"/>
    <property type="match status" value="4"/>
</dbReference>
<dbReference type="InterPro" id="IPR011989">
    <property type="entry name" value="ARM-like"/>
</dbReference>
<evidence type="ECO:0000256" key="3">
    <source>
        <dbReference type="ARBA" id="ARBA00022490"/>
    </source>
</evidence>
<dbReference type="FunFam" id="3.40.850.10:FF:000036">
    <property type="entry name" value="Kinesin-like protein"/>
    <property type="match status" value="1"/>
</dbReference>
<evidence type="ECO:0000256" key="10">
    <source>
        <dbReference type="ARBA" id="ARBA00023212"/>
    </source>
</evidence>
<evidence type="ECO:0000256" key="5">
    <source>
        <dbReference type="ARBA" id="ARBA00022737"/>
    </source>
</evidence>
<sequence length="855" mass="93870">MASGGGNNRNGTHRNSLKGTTTTSTVSTDKPLSVNSNPSKPAFKNKSSPLTGASSGLRKSSPGSLGGGAAKDDAGVPGRVRVAVRLRPRNAEESVADADFADCVELQPELKRLKLRKNNWDTDTYEFDEVLTEFASQKRVYEVVAKPVVEGVLDGYNGTIMAYGQTGTGKTYTLGRLGEEDTANRGIMVRAMEDILAEVSPEIDSVLVSYLQLYMESLQDLLDPTNDNISIVEEPKSGDVSLPGATLVEIRDQQSFLELLRLGEAHRHAANTKLNTESSRSHALLMVHVKRTVKGREPAHSSDNGNSTSMARSLRPPLVRKGKLVVVDLAGSERIDKSGSDGHTREEAKSINLSLSALGKCINALAENSAHVPVRDSKLTRLLRDSFGGTARTSLVITVGPSPRHRGETASTIMFGQRAMKVENMLKLKEEFDYKSLARRLDIQLDKLIMEHERKQKAFEVEIERMTAEAQNRISEAERNYADAVEKERLKYQKDYMESIKKLEEKWMMNQQNQGNERKEQMVHIAEEVAEVKKLLSKETSLRKAAEEEVDNLKSQLAQLKMSEASANSEILKLRKMVEDEVCQKEKLEGEISMLQMGLQKILSLLEAEDADVRIHAVKVVANLAAEETNQQKIVEAGGLKSLLMLLGSSDDETIHRVAAGAIANLAMNEKNQELIMSQGGISLLSTTASHAKDPQTLRMVAGAIANLCGNDKLQTKLRGEGGIKALLEIVKCGHPDVLAQVARGIANFAKCESRASTQGSKTGRSLLIEDGALPWIVQNANSDASPIRRHNELALCHLAQHEVNAKDMISEGALWELVRISQDCPREDIRTLAHRTLASSPDFIAGLKRLRINY</sequence>
<keyword evidence="7 13" id="KW-0067">ATP-binding</keyword>
<name>A0A0B0P753_GOSAR</name>
<dbReference type="InterPro" id="IPR019821">
    <property type="entry name" value="Kinesin_motor_CS"/>
</dbReference>